<name>A0A6J5NBF6_9CAUD</name>
<organism evidence="2">
    <name type="scientific">uncultured Caudovirales phage</name>
    <dbReference type="NCBI Taxonomy" id="2100421"/>
    <lineage>
        <taxon>Viruses</taxon>
        <taxon>Duplodnaviria</taxon>
        <taxon>Heunggongvirae</taxon>
        <taxon>Uroviricota</taxon>
        <taxon>Caudoviricetes</taxon>
        <taxon>Peduoviridae</taxon>
        <taxon>Maltschvirus</taxon>
        <taxon>Maltschvirus maltsch</taxon>
    </lineage>
</organism>
<gene>
    <name evidence="2" type="ORF">UFOVP629_109</name>
</gene>
<keyword evidence="1" id="KW-0812">Transmembrane</keyword>
<sequence>MEAIYIPIVIALIGGPVMWFLSRFDKRNTDQHGQNMQILERVETKLDRMDSKVDRVDDKVERIDARVTHLEKPITRIPRKKSV</sequence>
<evidence type="ECO:0000313" key="2">
    <source>
        <dbReference type="EMBL" id="CAB4154378.1"/>
    </source>
</evidence>
<dbReference type="Gene3D" id="1.20.5.1070">
    <property type="entry name" value="Head and neck region of the ectodomain of NDV fusion glycoprotein"/>
    <property type="match status" value="1"/>
</dbReference>
<protein>
    <submittedName>
        <fullName evidence="2">Uncharacterized protein</fullName>
    </submittedName>
</protein>
<accession>A0A6J5NBF6</accession>
<reference evidence="2" key="1">
    <citation type="submission" date="2020-04" db="EMBL/GenBank/DDBJ databases">
        <authorList>
            <person name="Chiriac C."/>
            <person name="Salcher M."/>
            <person name="Ghai R."/>
            <person name="Kavagutti S V."/>
        </authorList>
    </citation>
    <scope>NUCLEOTIDE SEQUENCE</scope>
</reference>
<keyword evidence="1" id="KW-0472">Membrane</keyword>
<evidence type="ECO:0000256" key="1">
    <source>
        <dbReference type="SAM" id="Phobius"/>
    </source>
</evidence>
<proteinExistence type="predicted"/>
<keyword evidence="1" id="KW-1133">Transmembrane helix</keyword>
<dbReference type="EMBL" id="LR796612">
    <property type="protein sequence ID" value="CAB4154378.1"/>
    <property type="molecule type" value="Genomic_DNA"/>
</dbReference>
<feature type="transmembrane region" description="Helical" evidence="1">
    <location>
        <begin position="6"/>
        <end position="22"/>
    </location>
</feature>